<dbReference type="GO" id="GO:0006457">
    <property type="term" value="P:protein folding"/>
    <property type="evidence" value="ECO:0007669"/>
    <property type="project" value="TreeGrafter"/>
</dbReference>
<dbReference type="PROSITE" id="PS51352">
    <property type="entry name" value="THIOREDOXIN_2"/>
    <property type="match status" value="1"/>
</dbReference>
<dbReference type="Pfam" id="PF00085">
    <property type="entry name" value="Thioredoxin"/>
    <property type="match status" value="1"/>
</dbReference>
<dbReference type="SUPFAM" id="SSF52833">
    <property type="entry name" value="Thioredoxin-like"/>
    <property type="match status" value="1"/>
</dbReference>
<name>A0A7S1G1V6_9STRA</name>
<gene>
    <name evidence="3" type="ORF">CHYS00102_LOCUS29260</name>
</gene>
<feature type="signal peptide" evidence="1">
    <location>
        <begin position="1"/>
        <end position="25"/>
    </location>
</feature>
<dbReference type="AlphaFoldDB" id="A0A7S1G1V6"/>
<dbReference type="EMBL" id="HBFR01040018">
    <property type="protein sequence ID" value="CAD8902041.1"/>
    <property type="molecule type" value="Transcribed_RNA"/>
</dbReference>
<dbReference type="Gene3D" id="3.40.30.10">
    <property type="entry name" value="Glutaredoxin"/>
    <property type="match status" value="1"/>
</dbReference>
<keyword evidence="1" id="KW-0732">Signal</keyword>
<protein>
    <recommendedName>
        <fullName evidence="2">Thioredoxin domain-containing protein</fullName>
    </recommendedName>
</protein>
<feature type="domain" description="Thioredoxin" evidence="2">
    <location>
        <begin position="19"/>
        <end position="150"/>
    </location>
</feature>
<organism evidence="3">
    <name type="scientific">Corethron hystrix</name>
    <dbReference type="NCBI Taxonomy" id="216773"/>
    <lineage>
        <taxon>Eukaryota</taxon>
        <taxon>Sar</taxon>
        <taxon>Stramenopiles</taxon>
        <taxon>Ochrophyta</taxon>
        <taxon>Bacillariophyta</taxon>
        <taxon>Coscinodiscophyceae</taxon>
        <taxon>Corethrophycidae</taxon>
        <taxon>Corethrales</taxon>
        <taxon>Corethraceae</taxon>
        <taxon>Corethron</taxon>
    </lineage>
</organism>
<reference evidence="3" key="1">
    <citation type="submission" date="2021-01" db="EMBL/GenBank/DDBJ databases">
        <authorList>
            <person name="Corre E."/>
            <person name="Pelletier E."/>
            <person name="Niang G."/>
            <person name="Scheremetjew M."/>
            <person name="Finn R."/>
            <person name="Kale V."/>
            <person name="Holt S."/>
            <person name="Cochrane G."/>
            <person name="Meng A."/>
            <person name="Brown T."/>
            <person name="Cohen L."/>
        </authorList>
    </citation>
    <scope>NUCLEOTIDE SEQUENCE</scope>
    <source>
        <strain evidence="3">308</strain>
    </source>
</reference>
<evidence type="ECO:0000313" key="3">
    <source>
        <dbReference type="EMBL" id="CAD8902041.1"/>
    </source>
</evidence>
<accession>A0A7S1G1V6</accession>
<dbReference type="GO" id="GO:0005783">
    <property type="term" value="C:endoplasmic reticulum"/>
    <property type="evidence" value="ECO:0007669"/>
    <property type="project" value="TreeGrafter"/>
</dbReference>
<proteinExistence type="predicted"/>
<dbReference type="InterPro" id="IPR036249">
    <property type="entry name" value="Thioredoxin-like_sf"/>
</dbReference>
<dbReference type="InterPro" id="IPR013766">
    <property type="entry name" value="Thioredoxin_domain"/>
</dbReference>
<evidence type="ECO:0000256" key="1">
    <source>
        <dbReference type="SAM" id="SignalP"/>
    </source>
</evidence>
<evidence type="ECO:0000259" key="2">
    <source>
        <dbReference type="PROSITE" id="PS51352"/>
    </source>
</evidence>
<dbReference type="PANTHER" id="PTHR45672:SF11">
    <property type="entry name" value="PROTEIN DISULFIDE-ISOMERASE C17H9.14C"/>
    <property type="match status" value="1"/>
</dbReference>
<feature type="chain" id="PRO_5031213652" description="Thioredoxin domain-containing protein" evidence="1">
    <location>
        <begin position="26"/>
        <end position="291"/>
    </location>
</feature>
<dbReference type="InterPro" id="IPR051063">
    <property type="entry name" value="PDI"/>
</dbReference>
<dbReference type="GO" id="GO:0003756">
    <property type="term" value="F:protein disulfide isomerase activity"/>
    <property type="evidence" value="ECO:0007669"/>
    <property type="project" value="TreeGrafter"/>
</dbReference>
<dbReference type="PANTHER" id="PTHR45672">
    <property type="entry name" value="PROTEIN DISULFIDE-ISOMERASE C17H9.14C-RELATED"/>
    <property type="match status" value="1"/>
</dbReference>
<sequence>MMRKSKLSVMRVIVLVFLFIDGLRAEQIEVDDINGPVRINIENYNSTTYGKTVFVRQSIPWCGFCNEMNPAWNELGKKYRDHEDILIAELTCTADVLENGVLCEHFHDLYGLESYPSLLYGDPLNMKVYDEFGEHRSFSDMDSFVQNLKKRCSPSDLDLCEERTRIKIETFLEMEFSMLKQKIADIEKTITDAKLGYLKAIEDFDAYYKTFLEVQEEAVRLIDVGEPRPERLGEYERMFPSMETLKVSALSNWKIVMEDAYENGLYIMNDIVGKGLVSNEKNEESPGSDEL</sequence>